<organism evidence="1">
    <name type="scientific">marine sediment metagenome</name>
    <dbReference type="NCBI Taxonomy" id="412755"/>
    <lineage>
        <taxon>unclassified sequences</taxon>
        <taxon>metagenomes</taxon>
        <taxon>ecological metagenomes</taxon>
    </lineage>
</organism>
<dbReference type="EMBL" id="BARV01045467">
    <property type="protein sequence ID" value="GAI69171.1"/>
    <property type="molecule type" value="Genomic_DNA"/>
</dbReference>
<comment type="caution">
    <text evidence="1">The sequence shown here is derived from an EMBL/GenBank/DDBJ whole genome shotgun (WGS) entry which is preliminary data.</text>
</comment>
<dbReference type="AlphaFoldDB" id="X1RQA8"/>
<feature type="non-terminal residue" evidence="1">
    <location>
        <position position="1"/>
    </location>
</feature>
<gene>
    <name evidence="1" type="ORF">S06H3_66587</name>
</gene>
<name>X1RQA8_9ZZZZ</name>
<sequence>VIFIGAAFILIENNKKSLTERLISQAKSFSQLSIGPIIETYELYFDSGYFKFRE</sequence>
<accession>X1RQA8</accession>
<feature type="non-terminal residue" evidence="1">
    <location>
        <position position="54"/>
    </location>
</feature>
<evidence type="ECO:0000313" key="1">
    <source>
        <dbReference type="EMBL" id="GAI69171.1"/>
    </source>
</evidence>
<reference evidence="1" key="1">
    <citation type="journal article" date="2014" name="Front. Microbiol.">
        <title>High frequency of phylogenetically diverse reductive dehalogenase-homologous genes in deep subseafloor sedimentary metagenomes.</title>
        <authorList>
            <person name="Kawai M."/>
            <person name="Futagami T."/>
            <person name="Toyoda A."/>
            <person name="Takaki Y."/>
            <person name="Nishi S."/>
            <person name="Hori S."/>
            <person name="Arai W."/>
            <person name="Tsubouchi T."/>
            <person name="Morono Y."/>
            <person name="Uchiyama I."/>
            <person name="Ito T."/>
            <person name="Fujiyama A."/>
            <person name="Inagaki F."/>
            <person name="Takami H."/>
        </authorList>
    </citation>
    <scope>NUCLEOTIDE SEQUENCE</scope>
    <source>
        <strain evidence="1">Expedition CK06-06</strain>
    </source>
</reference>
<protein>
    <submittedName>
        <fullName evidence="1">Uncharacterized protein</fullName>
    </submittedName>
</protein>
<proteinExistence type="predicted"/>